<dbReference type="InterPro" id="IPR015943">
    <property type="entry name" value="WD40/YVTN_repeat-like_dom_sf"/>
</dbReference>
<dbReference type="RefSeq" id="XP_028881575.1">
    <property type="nucleotide sequence ID" value="XM_029026965.1"/>
</dbReference>
<dbReference type="OrthoDB" id="271060at2759"/>
<evidence type="ECO:0000313" key="1">
    <source>
        <dbReference type="EMBL" id="ORC87509.1"/>
    </source>
</evidence>
<name>A0A1X0NTK2_9TRYP</name>
<dbReference type="InterPro" id="IPR036322">
    <property type="entry name" value="WD40_repeat_dom_sf"/>
</dbReference>
<reference evidence="1 2" key="1">
    <citation type="submission" date="2017-03" db="EMBL/GenBank/DDBJ databases">
        <title>An alternative strategy for trypanosome survival in the mammalian bloodstream revealed through genome and transcriptome analysis of the ubiquitous bovine parasite Trypanosoma (Megatrypanum) theileri.</title>
        <authorList>
            <person name="Kelly S."/>
            <person name="Ivens A."/>
            <person name="Mott A."/>
            <person name="O'Neill E."/>
            <person name="Emms D."/>
            <person name="Macleod O."/>
            <person name="Voorheis P."/>
            <person name="Matthews J."/>
            <person name="Matthews K."/>
            <person name="Carrington M."/>
        </authorList>
    </citation>
    <scope>NUCLEOTIDE SEQUENCE [LARGE SCALE GENOMIC DNA]</scope>
    <source>
        <strain evidence="1">Edinburgh</strain>
    </source>
</reference>
<dbReference type="SUPFAM" id="SSF50978">
    <property type="entry name" value="WD40 repeat-like"/>
    <property type="match status" value="1"/>
</dbReference>
<dbReference type="AlphaFoldDB" id="A0A1X0NTK2"/>
<sequence length="494" mass="55662">MSVDLSSSSSSDEELRTALRRNARLRENNTRAEFLSLPRTIVYNNESVEVRCGTVYCPFRKVYFHIQSVKRNPAAFFGDGNVRRNKRSYLPPSSIWFLNASHGEEISGQRKRVTLTETNVKGFYIFDGIADSSASPPLQVRSEPLLQNFRYSRIMMPSRFEDALTSPIQLRVEEGIWKCLPYKIPRKSLIGNFPDDRLVFCDLESQSSISVIEDGEVFSCPFFASPQDRSMIGMQLVSERNLVVLSSKVLHHISWDPDIPLVLKSWTSRRLACGFFNCLCSIPFYGGSSVSSVFASTGHDLFKAIIREDDHPIMEKFHGFRRSAFSSLDAYSMGPLASKVLLCGKRDGSILVQPLETMRTSKLLDFGSIHNSASISYIRCLQNSFKFVSIASNGEVKLWDVRYMKTREPVANLQISRGIGFFHGVQATFLDDLACVAVPDGSVSCINLRKWVNIGQYRRVGNHENPLHLVRTLSGYQILDVGEESTMACSLHIV</sequence>
<keyword evidence="2" id="KW-1185">Reference proteome</keyword>
<gene>
    <name evidence="1" type="ORF">TM35_000211150</name>
</gene>
<dbReference type="Proteomes" id="UP000192257">
    <property type="component" value="Unassembled WGS sequence"/>
</dbReference>
<organism evidence="1 2">
    <name type="scientific">Trypanosoma theileri</name>
    <dbReference type="NCBI Taxonomy" id="67003"/>
    <lineage>
        <taxon>Eukaryota</taxon>
        <taxon>Discoba</taxon>
        <taxon>Euglenozoa</taxon>
        <taxon>Kinetoplastea</taxon>
        <taxon>Metakinetoplastina</taxon>
        <taxon>Trypanosomatida</taxon>
        <taxon>Trypanosomatidae</taxon>
        <taxon>Trypanosoma</taxon>
    </lineage>
</organism>
<dbReference type="GeneID" id="39986745"/>
<dbReference type="Gene3D" id="2.130.10.10">
    <property type="entry name" value="YVTN repeat-like/Quinoprotein amine dehydrogenase"/>
    <property type="match status" value="1"/>
</dbReference>
<proteinExistence type="predicted"/>
<dbReference type="VEuPathDB" id="TriTrypDB:TM35_000211150"/>
<dbReference type="EMBL" id="NBCO01000021">
    <property type="protein sequence ID" value="ORC87509.1"/>
    <property type="molecule type" value="Genomic_DNA"/>
</dbReference>
<comment type="caution">
    <text evidence="1">The sequence shown here is derived from an EMBL/GenBank/DDBJ whole genome shotgun (WGS) entry which is preliminary data.</text>
</comment>
<evidence type="ECO:0000313" key="2">
    <source>
        <dbReference type="Proteomes" id="UP000192257"/>
    </source>
</evidence>
<protein>
    <submittedName>
        <fullName evidence="1">Uncharacterized protein</fullName>
    </submittedName>
</protein>
<accession>A0A1X0NTK2</accession>